<dbReference type="PANTHER" id="PTHR46481:SF10">
    <property type="entry name" value="ZINC FINGER BED DOMAIN-CONTAINING PROTEIN 39"/>
    <property type="match status" value="1"/>
</dbReference>
<keyword evidence="4" id="KW-0862">Zinc</keyword>
<dbReference type="HOGENOM" id="CLU_2297936_0_0_1"/>
<reference evidence="7" key="1">
    <citation type="submission" date="2003-08" db="EMBL/GenBank/DDBJ databases">
        <authorList>
            <person name="Birren B."/>
            <person name="Nusbaum C."/>
            <person name="Abebe A."/>
            <person name="Abouelleil A."/>
            <person name="Adekoya E."/>
            <person name="Ait-zahra M."/>
            <person name="Allen N."/>
            <person name="Allen T."/>
            <person name="An P."/>
            <person name="Anderson M."/>
            <person name="Anderson S."/>
            <person name="Arachchi H."/>
            <person name="Armbruster J."/>
            <person name="Bachantsang P."/>
            <person name="Baldwin J."/>
            <person name="Barry A."/>
            <person name="Bayul T."/>
            <person name="Blitshsteyn B."/>
            <person name="Bloom T."/>
            <person name="Blye J."/>
            <person name="Boguslavskiy L."/>
            <person name="Borowsky M."/>
            <person name="Boukhgalter B."/>
            <person name="Brunache A."/>
            <person name="Butler J."/>
            <person name="Calixte N."/>
            <person name="Calvo S."/>
            <person name="Camarata J."/>
            <person name="Campo K."/>
            <person name="Chang J."/>
            <person name="Cheshatsang Y."/>
            <person name="Citroen M."/>
            <person name="Collymore A."/>
            <person name="Considine T."/>
            <person name="Cook A."/>
            <person name="Cooke P."/>
            <person name="Corum B."/>
            <person name="Cuomo C."/>
            <person name="David R."/>
            <person name="Dawoe T."/>
            <person name="Degray S."/>
            <person name="Dodge S."/>
            <person name="Dooley K."/>
            <person name="Dorje P."/>
            <person name="Dorjee K."/>
            <person name="Dorris L."/>
            <person name="Duffey N."/>
            <person name="Dupes A."/>
            <person name="Elkins T."/>
            <person name="Engels R."/>
            <person name="Erickson J."/>
            <person name="Farina A."/>
            <person name="Faro S."/>
            <person name="Ferreira P."/>
            <person name="Fischer H."/>
            <person name="Fitzgerald M."/>
            <person name="Foley K."/>
            <person name="Gage D."/>
            <person name="Galagan J."/>
            <person name="Gearin G."/>
            <person name="Gnerre S."/>
            <person name="Gnirke A."/>
            <person name="Goyette A."/>
            <person name="Graham J."/>
            <person name="Grandbois E."/>
            <person name="Gyaltsen K."/>
            <person name="Hafez N."/>
            <person name="Hagopian D."/>
            <person name="Hagos B."/>
            <person name="Hall J."/>
            <person name="Hatcher B."/>
            <person name="Heller A."/>
            <person name="Higgins H."/>
            <person name="Honan T."/>
            <person name="Horn A."/>
            <person name="Houde N."/>
            <person name="Hughes L."/>
            <person name="Hulme W."/>
            <person name="Husby E."/>
            <person name="Iliev I."/>
            <person name="Jaffe D."/>
            <person name="Jones C."/>
            <person name="Kamal M."/>
            <person name="Kamat A."/>
            <person name="Kamvysselis M."/>
            <person name="Karlsson E."/>
            <person name="Kells C."/>
            <person name="Kieu A."/>
            <person name="Kisner P."/>
            <person name="Kodira C."/>
            <person name="Kulbokas E."/>
            <person name="Labutti K."/>
            <person name="Lama D."/>
            <person name="Landers T."/>
            <person name="Leger J."/>
            <person name="Levine S."/>
            <person name="Lewis D."/>
            <person name="Lewis T."/>
            <person name="Lindblad-toh K."/>
            <person name="Liu X."/>
            <person name="Lokyitsang T."/>
            <person name="Lokyitsang Y."/>
            <person name="Lucien O."/>
            <person name="Lui A."/>
            <person name="Ma L.J."/>
            <person name="Mabbitt R."/>
            <person name="Macdonald J."/>
            <person name="Maclean C."/>
            <person name="Major J."/>
            <person name="Manning J."/>
            <person name="Marabella R."/>
            <person name="Maru K."/>
            <person name="Matthews C."/>
            <person name="Mauceli E."/>
            <person name="Mccarthy M."/>
            <person name="Mcdonough S."/>
            <person name="Mcghee T."/>
            <person name="Meldrim J."/>
            <person name="Meneus L."/>
            <person name="Mesirov J."/>
            <person name="Mihalev A."/>
            <person name="Mihova T."/>
            <person name="Mikkelsen T."/>
            <person name="Mlenga V."/>
            <person name="Moru K."/>
            <person name="Mozes J."/>
            <person name="Mulrain L."/>
            <person name="Munson G."/>
            <person name="Naylor J."/>
            <person name="Newes C."/>
            <person name="Nguyen C."/>
            <person name="Nguyen N."/>
            <person name="Nguyen T."/>
            <person name="Nicol R."/>
            <person name="Nielsen C."/>
            <person name="Nizzari M."/>
            <person name="Norbu C."/>
            <person name="Norbu N."/>
            <person name="O'donnell P."/>
            <person name="Okoawo O."/>
            <person name="O'leary S."/>
            <person name="Omotosho B."/>
            <person name="O'neill K."/>
            <person name="Osman S."/>
            <person name="Parker S."/>
            <person name="Perrin D."/>
            <person name="Phunkhang P."/>
            <person name="Piqani B."/>
            <person name="Purcell S."/>
            <person name="Rachupka T."/>
            <person name="Ramasamy U."/>
            <person name="Rameau R."/>
            <person name="Ray V."/>
            <person name="Raymond C."/>
            <person name="Retta R."/>
            <person name="Richardson S."/>
            <person name="Rise C."/>
            <person name="Rodriguez J."/>
            <person name="Rogers J."/>
            <person name="Rogov P."/>
            <person name="Rutman M."/>
            <person name="Schupbach R."/>
            <person name="Seaman C."/>
            <person name="Settipalli S."/>
            <person name="Sharpe T."/>
            <person name="Sheridan J."/>
            <person name="Sherpa N."/>
            <person name="Shi J."/>
            <person name="Smirnov S."/>
            <person name="Smith C."/>
            <person name="Sougnez C."/>
            <person name="Spencer B."/>
            <person name="Stalker J."/>
            <person name="Stange-thomann N."/>
            <person name="Stavropoulos S."/>
            <person name="Stetson K."/>
            <person name="Stone C."/>
            <person name="Stone S."/>
            <person name="Stubbs M."/>
            <person name="Talamas J."/>
            <person name="Tchuinga P."/>
            <person name="Tenzing P."/>
            <person name="Tesfaye S."/>
            <person name="Theodore J."/>
            <person name="Thoulutsang Y."/>
            <person name="Topham K."/>
            <person name="Towey S."/>
            <person name="Tsamla T."/>
            <person name="Tsomo N."/>
            <person name="Vallee D."/>
            <person name="Vassiliev H."/>
            <person name="Venkataraman V."/>
            <person name="Vinson J."/>
            <person name="Vo A."/>
            <person name="Wade C."/>
            <person name="Wang S."/>
            <person name="Wangchuk T."/>
            <person name="Wangdi T."/>
            <person name="Whittaker C."/>
            <person name="Wilkinson J."/>
            <person name="Wu Y."/>
            <person name="Wyman D."/>
            <person name="Yadav S."/>
            <person name="Yang S."/>
            <person name="Yang X."/>
            <person name="Yeager S."/>
            <person name="Yee E."/>
            <person name="Young G."/>
            <person name="Zainoun J."/>
            <person name="Zembeck L."/>
            <person name="Zimmer A."/>
            <person name="Zody M."/>
            <person name="Lander E."/>
        </authorList>
    </citation>
    <scope>NUCLEOTIDE SEQUENCE [LARGE SCALE GENOMIC DNA]</scope>
</reference>
<dbReference type="STRING" id="51511.ENSCSAVP00000004284"/>
<reference evidence="6" key="2">
    <citation type="submission" date="2025-08" db="UniProtKB">
        <authorList>
            <consortium name="Ensembl"/>
        </authorList>
    </citation>
    <scope>IDENTIFICATION</scope>
</reference>
<evidence type="ECO:0000256" key="3">
    <source>
        <dbReference type="ARBA" id="ARBA00022771"/>
    </source>
</evidence>
<protein>
    <submittedName>
        <fullName evidence="6">Uncharacterized protein</fullName>
    </submittedName>
</protein>
<reference evidence="6" key="3">
    <citation type="submission" date="2025-09" db="UniProtKB">
        <authorList>
            <consortium name="Ensembl"/>
        </authorList>
    </citation>
    <scope>IDENTIFICATION</scope>
</reference>
<dbReference type="InParanoid" id="H2YG35"/>
<dbReference type="Proteomes" id="UP000007875">
    <property type="component" value="Unassembled WGS sequence"/>
</dbReference>
<keyword evidence="3" id="KW-0863">Zinc-finger</keyword>
<sequence length="101" mass="11832">KVEEVHHKIADKIKEKIQPKNAGYYLSFTTDCWPGMTESLMCLTCHFINKEWTRKQVEVNTKVMNGSHTGEYLTETFPNMLEEWNIRKDRASLVLRDRGAN</sequence>
<dbReference type="GO" id="GO:0008270">
    <property type="term" value="F:zinc ion binding"/>
    <property type="evidence" value="ECO:0007669"/>
    <property type="project" value="UniProtKB-KW"/>
</dbReference>
<dbReference type="SUPFAM" id="SSF53098">
    <property type="entry name" value="Ribonuclease H-like"/>
    <property type="match status" value="1"/>
</dbReference>
<dbReference type="InterPro" id="IPR012337">
    <property type="entry name" value="RNaseH-like_sf"/>
</dbReference>
<dbReference type="InterPro" id="IPR052035">
    <property type="entry name" value="ZnF_BED_domain_contain"/>
</dbReference>
<evidence type="ECO:0000313" key="7">
    <source>
        <dbReference type="Proteomes" id="UP000007875"/>
    </source>
</evidence>
<dbReference type="AlphaFoldDB" id="H2YG35"/>
<dbReference type="PANTHER" id="PTHR46481">
    <property type="entry name" value="ZINC FINGER BED DOMAIN-CONTAINING PROTEIN 4"/>
    <property type="match status" value="1"/>
</dbReference>
<dbReference type="Ensembl" id="ENSCSAVT00000004347.1">
    <property type="protein sequence ID" value="ENSCSAVP00000004284.1"/>
    <property type="gene ID" value="ENSCSAVG00000002534.1"/>
</dbReference>
<keyword evidence="2" id="KW-0479">Metal-binding</keyword>
<name>H2YG35_CIOSA</name>
<proteinExistence type="predicted"/>
<dbReference type="GO" id="GO:0005634">
    <property type="term" value="C:nucleus"/>
    <property type="evidence" value="ECO:0007669"/>
    <property type="project" value="UniProtKB-SubCell"/>
</dbReference>
<evidence type="ECO:0000256" key="2">
    <source>
        <dbReference type="ARBA" id="ARBA00022723"/>
    </source>
</evidence>
<evidence type="ECO:0000256" key="1">
    <source>
        <dbReference type="ARBA" id="ARBA00004123"/>
    </source>
</evidence>
<evidence type="ECO:0000256" key="5">
    <source>
        <dbReference type="ARBA" id="ARBA00023242"/>
    </source>
</evidence>
<keyword evidence="7" id="KW-1185">Reference proteome</keyword>
<comment type="subcellular location">
    <subcellularLocation>
        <location evidence="1">Nucleus</location>
    </subcellularLocation>
</comment>
<organism evidence="6 7">
    <name type="scientific">Ciona savignyi</name>
    <name type="common">Pacific transparent sea squirt</name>
    <dbReference type="NCBI Taxonomy" id="51511"/>
    <lineage>
        <taxon>Eukaryota</taxon>
        <taxon>Metazoa</taxon>
        <taxon>Chordata</taxon>
        <taxon>Tunicata</taxon>
        <taxon>Ascidiacea</taxon>
        <taxon>Phlebobranchia</taxon>
        <taxon>Cionidae</taxon>
        <taxon>Ciona</taxon>
    </lineage>
</organism>
<accession>H2YG35</accession>
<evidence type="ECO:0000313" key="6">
    <source>
        <dbReference type="Ensembl" id="ENSCSAVP00000004284.1"/>
    </source>
</evidence>
<evidence type="ECO:0000256" key="4">
    <source>
        <dbReference type="ARBA" id="ARBA00022833"/>
    </source>
</evidence>
<keyword evidence="5" id="KW-0539">Nucleus</keyword>